<dbReference type="RefSeq" id="WP_389358979.1">
    <property type="nucleotide sequence ID" value="NZ_JBIACK010000001.1"/>
</dbReference>
<dbReference type="PROSITE" id="PS51296">
    <property type="entry name" value="RIESKE"/>
    <property type="match status" value="1"/>
</dbReference>
<dbReference type="SUPFAM" id="SSF50022">
    <property type="entry name" value="ISP domain"/>
    <property type="match status" value="1"/>
</dbReference>
<evidence type="ECO:0000313" key="9">
    <source>
        <dbReference type="Proteomes" id="UP001601059"/>
    </source>
</evidence>
<organism evidence="8 9">
    <name type="scientific">Cytobacillus spartinae</name>
    <dbReference type="NCBI Taxonomy" id="3299023"/>
    <lineage>
        <taxon>Bacteria</taxon>
        <taxon>Bacillati</taxon>
        <taxon>Bacillota</taxon>
        <taxon>Bacilli</taxon>
        <taxon>Bacillales</taxon>
        <taxon>Bacillaceae</taxon>
        <taxon>Cytobacillus</taxon>
    </lineage>
</organism>
<gene>
    <name evidence="8" type="primary">nirD</name>
    <name evidence="8" type="ORF">ACFYKX_01255</name>
</gene>
<dbReference type="CDD" id="cd03530">
    <property type="entry name" value="Rieske_NirD_small_Bacillus"/>
    <property type="match status" value="1"/>
</dbReference>
<dbReference type="Gene3D" id="2.102.10.10">
    <property type="entry name" value="Rieske [2Fe-2S] iron-sulphur domain"/>
    <property type="match status" value="1"/>
</dbReference>
<dbReference type="NCBIfam" id="TIGR02378">
    <property type="entry name" value="nirD_assim_sml"/>
    <property type="match status" value="1"/>
</dbReference>
<dbReference type="EMBL" id="JBIACK010000001">
    <property type="protein sequence ID" value="MFE8699241.1"/>
    <property type="molecule type" value="Genomic_DNA"/>
</dbReference>
<keyword evidence="1" id="KW-0001">2Fe-2S</keyword>
<proteinExistence type="predicted"/>
<name>A0ABW6K508_9BACI</name>
<protein>
    <submittedName>
        <fullName evidence="8">Nitrite reductase small subunit NirD</fullName>
    </submittedName>
</protein>
<reference evidence="8 9" key="1">
    <citation type="submission" date="2024-08" db="EMBL/GenBank/DDBJ databases">
        <title>Two novel Cytobacillus novel species.</title>
        <authorList>
            <person name="Liu G."/>
        </authorList>
    </citation>
    <scope>NUCLEOTIDE SEQUENCE [LARGE SCALE GENOMIC DNA]</scope>
    <source>
        <strain evidence="8 9">FJAT-54145</strain>
    </source>
</reference>
<dbReference type="Proteomes" id="UP001601059">
    <property type="component" value="Unassembled WGS sequence"/>
</dbReference>
<keyword evidence="6" id="KW-0534">Nitrate assimilation</keyword>
<evidence type="ECO:0000256" key="5">
    <source>
        <dbReference type="ARBA" id="ARBA00023014"/>
    </source>
</evidence>
<comment type="caution">
    <text evidence="8">The sequence shown here is derived from an EMBL/GenBank/DDBJ whole genome shotgun (WGS) entry which is preliminary data.</text>
</comment>
<dbReference type="Pfam" id="PF13806">
    <property type="entry name" value="Rieske_2"/>
    <property type="match status" value="1"/>
</dbReference>
<keyword evidence="2" id="KW-0479">Metal-binding</keyword>
<keyword evidence="5" id="KW-0411">Iron-sulfur</keyword>
<evidence type="ECO:0000259" key="7">
    <source>
        <dbReference type="PROSITE" id="PS51296"/>
    </source>
</evidence>
<dbReference type="InterPro" id="IPR017941">
    <property type="entry name" value="Rieske_2Fe-2S"/>
</dbReference>
<keyword evidence="9" id="KW-1185">Reference proteome</keyword>
<keyword evidence="4" id="KW-0408">Iron</keyword>
<dbReference type="InterPro" id="IPR012748">
    <property type="entry name" value="Rieske-like_NirD"/>
</dbReference>
<evidence type="ECO:0000256" key="2">
    <source>
        <dbReference type="ARBA" id="ARBA00022723"/>
    </source>
</evidence>
<keyword evidence="3" id="KW-0560">Oxidoreductase</keyword>
<sequence>MQTTLTRIEISNYQDLPLKVGKVIKIEEQEIVLFRLSNGEVKAVENKSPHPKGGTLADGLVSGHYVFCPLYDWKISLLDGLVQAPDEGQVKTFQIEVIDQRVYMIV</sequence>
<evidence type="ECO:0000256" key="3">
    <source>
        <dbReference type="ARBA" id="ARBA00023002"/>
    </source>
</evidence>
<evidence type="ECO:0000256" key="6">
    <source>
        <dbReference type="ARBA" id="ARBA00023063"/>
    </source>
</evidence>
<evidence type="ECO:0000256" key="1">
    <source>
        <dbReference type="ARBA" id="ARBA00022714"/>
    </source>
</evidence>
<dbReference type="InterPro" id="IPR036922">
    <property type="entry name" value="Rieske_2Fe-2S_sf"/>
</dbReference>
<evidence type="ECO:0000256" key="4">
    <source>
        <dbReference type="ARBA" id="ARBA00023004"/>
    </source>
</evidence>
<evidence type="ECO:0000313" key="8">
    <source>
        <dbReference type="EMBL" id="MFE8699241.1"/>
    </source>
</evidence>
<feature type="domain" description="Rieske" evidence="7">
    <location>
        <begin position="8"/>
        <end position="104"/>
    </location>
</feature>
<accession>A0ABW6K508</accession>